<feature type="region of interest" description="Disordered" evidence="1">
    <location>
        <begin position="105"/>
        <end position="125"/>
    </location>
</feature>
<name>A0ABQ9G5I0_9NEOP</name>
<dbReference type="PANTHER" id="PTHR13250:SF1">
    <property type="entry name" value="PROGRAMMED CELL DEATH PROTEIN 10"/>
    <property type="match status" value="1"/>
</dbReference>
<dbReference type="PANTHER" id="PTHR13250">
    <property type="entry name" value="TF-1 CELL APOPTOSIS RELATED PROTEIN-15"/>
    <property type="match status" value="1"/>
</dbReference>
<dbReference type="InterPro" id="IPR009652">
    <property type="entry name" value="PDCD10"/>
</dbReference>
<proteinExistence type="predicted"/>
<accession>A0ABQ9G5I0</accession>
<evidence type="ECO:0000256" key="1">
    <source>
        <dbReference type="SAM" id="MobiDB-lite"/>
    </source>
</evidence>
<dbReference type="Pfam" id="PF06840">
    <property type="entry name" value="PDC10_C"/>
    <property type="match status" value="1"/>
</dbReference>
<gene>
    <name evidence="2" type="ORF">PR048_031517</name>
</gene>
<protein>
    <submittedName>
        <fullName evidence="2">Uncharacterized protein</fullName>
    </submittedName>
</protein>
<organism evidence="2 3">
    <name type="scientific">Dryococelus australis</name>
    <dbReference type="NCBI Taxonomy" id="614101"/>
    <lineage>
        <taxon>Eukaryota</taxon>
        <taxon>Metazoa</taxon>
        <taxon>Ecdysozoa</taxon>
        <taxon>Arthropoda</taxon>
        <taxon>Hexapoda</taxon>
        <taxon>Insecta</taxon>
        <taxon>Pterygota</taxon>
        <taxon>Neoptera</taxon>
        <taxon>Polyneoptera</taxon>
        <taxon>Phasmatodea</taxon>
        <taxon>Verophasmatodea</taxon>
        <taxon>Anareolatae</taxon>
        <taxon>Phasmatidae</taxon>
        <taxon>Eurycanthinae</taxon>
        <taxon>Dryococelus</taxon>
    </lineage>
</organism>
<reference evidence="2 3" key="1">
    <citation type="submission" date="2023-02" db="EMBL/GenBank/DDBJ databases">
        <title>LHISI_Scaffold_Assembly.</title>
        <authorList>
            <person name="Stuart O.P."/>
            <person name="Cleave R."/>
            <person name="Magrath M.J.L."/>
            <person name="Mikheyev A.S."/>
        </authorList>
    </citation>
    <scope>NUCLEOTIDE SEQUENCE [LARGE SCALE GENOMIC DNA]</scope>
    <source>
        <strain evidence="2">Daus_M_001</strain>
        <tissue evidence="2">Leg muscle</tissue>
    </source>
</reference>
<evidence type="ECO:0000313" key="3">
    <source>
        <dbReference type="Proteomes" id="UP001159363"/>
    </source>
</evidence>
<dbReference type="Proteomes" id="UP001159363">
    <property type="component" value="Chromosome 14"/>
</dbReference>
<dbReference type="EMBL" id="JARBHB010000015">
    <property type="protein sequence ID" value="KAJ8867714.1"/>
    <property type="molecule type" value="Genomic_DNA"/>
</dbReference>
<comment type="caution">
    <text evidence="2">The sequence shown here is derived from an EMBL/GenBank/DDBJ whole genome shotgun (WGS) entry which is preliminary data.</text>
</comment>
<dbReference type="InterPro" id="IPR053750">
    <property type="entry name" value="PDCD10_Homolog"/>
</dbReference>
<evidence type="ECO:0000313" key="2">
    <source>
        <dbReference type="EMBL" id="KAJ8867714.1"/>
    </source>
</evidence>
<sequence length="392" mass="45758">MQLDNFVHREIASAIKKLLDAVNEVAGFIPGTTGKQALEQRKREFVKFSKRFSNTLKEYFKEGQSNCSKMADEKTLLLTGSAEKQLNKGRTRKIRLSEWKDNKNKALRNSGKPYGNRKGTFVPGKCAPERKKMKFNLDISDKRGTHHNRPRAVSFDVKELVRDHISSMPAQESHYSRSTSGKLYLTSKLCVERMYDLFKESRPNIKCSCSLYRDIFRSEFKLRFGPPRSNSCSYCDELYIHLVAAETEDEQKRIMYHPKQWLEVIVNASPAFSAYYMDKEDFIDLSAIEGMFKKQSDLKITSFHWIQFSSEEPNTVRTRVSHNILQPWHSYVTRPLPRGRKHLRPPPTVLPQLYEEAIALKKKHTQQLHLPDMCRFLPIQYRDFYENLCAVE</sequence>
<dbReference type="Gene3D" id="1.20.120.1950">
    <property type="match status" value="1"/>
</dbReference>
<keyword evidence="3" id="KW-1185">Reference proteome</keyword>